<dbReference type="InterPro" id="IPR005467">
    <property type="entry name" value="His_kinase_dom"/>
</dbReference>
<dbReference type="PROSITE" id="PS50110">
    <property type="entry name" value="RESPONSE_REGULATORY"/>
    <property type="match status" value="1"/>
</dbReference>
<dbReference type="KEGG" id="lnu:N7U66_07770"/>
<dbReference type="PANTHER" id="PTHR43047:SF64">
    <property type="entry name" value="HISTIDINE KINASE CONTAINING CHEY-HOMOLOGOUS RECEIVER DOMAIN AND PAS DOMAIN-RELATED"/>
    <property type="match status" value="1"/>
</dbReference>
<proteinExistence type="predicted"/>
<name>A0A9E8SEN9_9FLAO</name>
<dbReference type="Pfam" id="PF02518">
    <property type="entry name" value="HATPase_c"/>
    <property type="match status" value="1"/>
</dbReference>
<dbReference type="PANTHER" id="PTHR43047">
    <property type="entry name" value="TWO-COMPONENT HISTIDINE PROTEIN KINASE"/>
    <property type="match status" value="1"/>
</dbReference>
<feature type="signal peptide" evidence="9">
    <location>
        <begin position="1"/>
        <end position="20"/>
    </location>
</feature>
<keyword evidence="12" id="KW-0547">Nucleotide-binding</keyword>
<dbReference type="PROSITE" id="PS50005">
    <property type="entry name" value="TPR"/>
    <property type="match status" value="1"/>
</dbReference>
<evidence type="ECO:0000256" key="8">
    <source>
        <dbReference type="SAM" id="Phobius"/>
    </source>
</evidence>
<dbReference type="Pfam" id="PF00512">
    <property type="entry name" value="HisKA"/>
    <property type="match status" value="1"/>
</dbReference>
<keyword evidence="3" id="KW-0597">Phosphoprotein</keyword>
<evidence type="ECO:0000256" key="1">
    <source>
        <dbReference type="ARBA" id="ARBA00000085"/>
    </source>
</evidence>
<dbReference type="SMART" id="SM00387">
    <property type="entry name" value="HATPase_c"/>
    <property type="match status" value="1"/>
</dbReference>
<dbReference type="InterPro" id="IPR003594">
    <property type="entry name" value="HATPase_dom"/>
</dbReference>
<evidence type="ECO:0000256" key="9">
    <source>
        <dbReference type="SAM" id="SignalP"/>
    </source>
</evidence>
<dbReference type="SMART" id="SM00028">
    <property type="entry name" value="TPR"/>
    <property type="match status" value="3"/>
</dbReference>
<gene>
    <name evidence="12" type="ORF">N7U66_07770</name>
</gene>
<evidence type="ECO:0000259" key="11">
    <source>
        <dbReference type="PROSITE" id="PS50110"/>
    </source>
</evidence>
<comment type="catalytic activity">
    <reaction evidence="1">
        <text>ATP + protein L-histidine = ADP + protein N-phospho-L-histidine.</text>
        <dbReference type="EC" id="2.7.13.3"/>
    </reaction>
</comment>
<accession>A0A9E8SEN9</accession>
<evidence type="ECO:0000313" key="13">
    <source>
        <dbReference type="Proteomes" id="UP001164705"/>
    </source>
</evidence>
<dbReference type="FunFam" id="3.30.565.10:FF:000010">
    <property type="entry name" value="Sensor histidine kinase RcsC"/>
    <property type="match status" value="1"/>
</dbReference>
<evidence type="ECO:0000256" key="5">
    <source>
        <dbReference type="ARBA" id="ARBA00022777"/>
    </source>
</evidence>
<dbReference type="SMART" id="SM00388">
    <property type="entry name" value="HisKA"/>
    <property type="match status" value="1"/>
</dbReference>
<keyword evidence="12" id="KW-0067">ATP-binding</keyword>
<comment type="caution">
    <text evidence="6">Lacks conserved residue(s) required for the propagation of feature annotation.</text>
</comment>
<evidence type="ECO:0000256" key="4">
    <source>
        <dbReference type="ARBA" id="ARBA00022679"/>
    </source>
</evidence>
<reference evidence="12" key="1">
    <citation type="submission" date="2022-11" db="EMBL/GenBank/DDBJ databases">
        <title>Lacinutrix neustonica HL-RS19T sp. nov., isolated from the surface microlayer sample of brackish Lake Shihwa.</title>
        <authorList>
            <person name="Choi J.Y."/>
            <person name="Hwang C.Y."/>
        </authorList>
    </citation>
    <scope>NUCLEOTIDE SEQUENCE</scope>
    <source>
        <strain evidence="12">HL-RS19</strain>
    </source>
</reference>
<dbReference type="PROSITE" id="PS50109">
    <property type="entry name" value="HIS_KIN"/>
    <property type="match status" value="1"/>
</dbReference>
<protein>
    <recommendedName>
        <fullName evidence="2">histidine kinase</fullName>
        <ecNumber evidence="2">2.7.13.3</ecNumber>
    </recommendedName>
</protein>
<dbReference type="Gene3D" id="1.25.40.10">
    <property type="entry name" value="Tetratricopeptide repeat domain"/>
    <property type="match status" value="1"/>
</dbReference>
<keyword evidence="7" id="KW-0802">TPR repeat</keyword>
<dbReference type="InterPro" id="IPR011990">
    <property type="entry name" value="TPR-like_helical_dom_sf"/>
</dbReference>
<evidence type="ECO:0000256" key="3">
    <source>
        <dbReference type="ARBA" id="ARBA00022553"/>
    </source>
</evidence>
<dbReference type="SUPFAM" id="SSF55874">
    <property type="entry name" value="ATPase domain of HSP90 chaperone/DNA topoisomerase II/histidine kinase"/>
    <property type="match status" value="1"/>
</dbReference>
<dbReference type="InterPro" id="IPR003661">
    <property type="entry name" value="HisK_dim/P_dom"/>
</dbReference>
<organism evidence="12 13">
    <name type="scientific">Lacinutrix neustonica</name>
    <dbReference type="NCBI Taxonomy" id="2980107"/>
    <lineage>
        <taxon>Bacteria</taxon>
        <taxon>Pseudomonadati</taxon>
        <taxon>Bacteroidota</taxon>
        <taxon>Flavobacteriia</taxon>
        <taxon>Flavobacteriales</taxon>
        <taxon>Flavobacteriaceae</taxon>
        <taxon>Lacinutrix</taxon>
    </lineage>
</organism>
<dbReference type="EC" id="2.7.13.3" evidence="2"/>
<keyword evidence="8" id="KW-0472">Membrane</keyword>
<dbReference type="AlphaFoldDB" id="A0A9E8SEN9"/>
<dbReference type="GO" id="GO:0005524">
    <property type="term" value="F:ATP binding"/>
    <property type="evidence" value="ECO:0007669"/>
    <property type="project" value="UniProtKB-KW"/>
</dbReference>
<dbReference type="InterPro" id="IPR036097">
    <property type="entry name" value="HisK_dim/P_sf"/>
</dbReference>
<dbReference type="SUPFAM" id="SSF48452">
    <property type="entry name" value="TPR-like"/>
    <property type="match status" value="2"/>
</dbReference>
<dbReference type="SUPFAM" id="SSF47384">
    <property type="entry name" value="Homodimeric domain of signal transducing histidine kinase"/>
    <property type="match status" value="1"/>
</dbReference>
<dbReference type="CDD" id="cd00082">
    <property type="entry name" value="HisKA"/>
    <property type="match status" value="1"/>
</dbReference>
<evidence type="ECO:0000256" key="6">
    <source>
        <dbReference type="PROSITE-ProRule" id="PRU00169"/>
    </source>
</evidence>
<dbReference type="EMBL" id="CP113088">
    <property type="protein sequence ID" value="WAC03411.1"/>
    <property type="molecule type" value="Genomic_DNA"/>
</dbReference>
<keyword evidence="13" id="KW-1185">Reference proteome</keyword>
<evidence type="ECO:0000313" key="12">
    <source>
        <dbReference type="EMBL" id="WAC03411.1"/>
    </source>
</evidence>
<feature type="domain" description="Response regulatory" evidence="11">
    <location>
        <begin position="603"/>
        <end position="634"/>
    </location>
</feature>
<dbReference type="Proteomes" id="UP001164705">
    <property type="component" value="Chromosome"/>
</dbReference>
<dbReference type="PRINTS" id="PR00344">
    <property type="entry name" value="BCTRLSENSOR"/>
</dbReference>
<dbReference type="Gene3D" id="1.10.287.130">
    <property type="match status" value="1"/>
</dbReference>
<dbReference type="InterPro" id="IPR019734">
    <property type="entry name" value="TPR_rpt"/>
</dbReference>
<feature type="domain" description="Histidine kinase" evidence="10">
    <location>
        <begin position="360"/>
        <end position="581"/>
    </location>
</feature>
<dbReference type="InterPro" id="IPR036890">
    <property type="entry name" value="HATPase_C_sf"/>
</dbReference>
<dbReference type="InterPro" id="IPR001789">
    <property type="entry name" value="Sig_transdc_resp-reg_receiver"/>
</dbReference>
<dbReference type="InterPro" id="IPR004358">
    <property type="entry name" value="Sig_transdc_His_kin-like_C"/>
</dbReference>
<keyword evidence="8" id="KW-1133">Transmembrane helix</keyword>
<keyword evidence="4" id="KW-0808">Transferase</keyword>
<dbReference type="GO" id="GO:0000155">
    <property type="term" value="F:phosphorelay sensor kinase activity"/>
    <property type="evidence" value="ECO:0007669"/>
    <property type="project" value="InterPro"/>
</dbReference>
<evidence type="ECO:0000256" key="7">
    <source>
        <dbReference type="PROSITE-ProRule" id="PRU00339"/>
    </source>
</evidence>
<sequence length="634" mass="72514">MKKIYYNLVFLLISIVTTHAQQESETSIDPMYKEIDSAFELCQRNKYGEAIEIGTKVLEYSIEVNDDNLRARAYNVLGNAHYFVSNDSLSFHYLFKAKDLYIKLKDTSKIILAYSNLGVNYRVYGDFTKSSSFFKKSLKLAEKSKSPKQSVYPLFNIGLNFVAQNDDNDNDYEQGLIYLSKAESVAERYYEGDAIIGEISQILIFVHYKLGNYKKSTEYYNKTITFSEKYNYLNVLAGAHSTVSIINAEDKNFEKAYTALNAYVTVKDSLSTIEQFEKAKQVEADNFLKENSLKLKLKEKENALQEVIITETKGYNIILGLFVLVLLLLAFLLYVKAKELKQAKERAENLSKVKSDFYSEISHELRTPLYAVIELSNLLLREDVNVRHREYLESLQFSRNHLLSLVNNVLELNKVESGTMKIQLLDFDLKNILSNIIESLEFALRDSNNTIHLVYDNSIPDVLVGDSLKISQIFINLISNAVKFTNNGRITVTIKKLEELEDDIKLYFEVADTGVGIPKEKQHQVFEDFYQEHAKVEKSYKGTGLGLSIVKRVVTAMGSKVQLESEEGKGSTFFFELALKKSQKNNNIVELYDLQLKEIEGSNILIVDDNRINRLVTKRVLGQLNINSEAVDSR</sequence>
<keyword evidence="8" id="KW-0812">Transmembrane</keyword>
<evidence type="ECO:0000259" key="10">
    <source>
        <dbReference type="PROSITE" id="PS50109"/>
    </source>
</evidence>
<feature type="chain" id="PRO_5039065425" description="histidine kinase" evidence="9">
    <location>
        <begin position="21"/>
        <end position="634"/>
    </location>
</feature>
<feature type="transmembrane region" description="Helical" evidence="8">
    <location>
        <begin position="314"/>
        <end position="335"/>
    </location>
</feature>
<evidence type="ECO:0000256" key="2">
    <source>
        <dbReference type="ARBA" id="ARBA00012438"/>
    </source>
</evidence>
<keyword evidence="5" id="KW-0418">Kinase</keyword>
<feature type="repeat" description="TPR" evidence="7">
    <location>
        <begin position="111"/>
        <end position="144"/>
    </location>
</feature>
<dbReference type="RefSeq" id="WP_267677993.1">
    <property type="nucleotide sequence ID" value="NZ_CP113088.1"/>
</dbReference>
<keyword evidence="9" id="KW-0732">Signal</keyword>
<dbReference type="CDD" id="cd16922">
    <property type="entry name" value="HATPase_EvgS-ArcB-TorS-like"/>
    <property type="match status" value="1"/>
</dbReference>
<dbReference type="Gene3D" id="3.30.565.10">
    <property type="entry name" value="Histidine kinase-like ATPase, C-terminal domain"/>
    <property type="match status" value="1"/>
</dbReference>